<dbReference type="InterPro" id="IPR029058">
    <property type="entry name" value="AB_hydrolase_fold"/>
</dbReference>
<dbReference type="InterPro" id="IPR022742">
    <property type="entry name" value="Hydrolase_4"/>
</dbReference>
<name>A0AA37RVW0_9GAMM</name>
<feature type="chain" id="PRO_5041261572" description="Serine aminopeptidase S33 domain-containing protein" evidence="1">
    <location>
        <begin position="21"/>
        <end position="325"/>
    </location>
</feature>
<reference evidence="3" key="1">
    <citation type="journal article" date="2014" name="Int. J. Syst. Evol. Microbiol.">
        <title>Complete genome sequence of Corynebacterium casei LMG S-19264T (=DSM 44701T), isolated from a smear-ripened cheese.</title>
        <authorList>
            <consortium name="US DOE Joint Genome Institute (JGI-PGF)"/>
            <person name="Walter F."/>
            <person name="Albersmeier A."/>
            <person name="Kalinowski J."/>
            <person name="Ruckert C."/>
        </authorList>
    </citation>
    <scope>NUCLEOTIDE SEQUENCE</scope>
    <source>
        <strain evidence="3">NBRC 101628</strain>
    </source>
</reference>
<evidence type="ECO:0000259" key="2">
    <source>
        <dbReference type="Pfam" id="PF12146"/>
    </source>
</evidence>
<dbReference type="RefSeq" id="WP_095506435.1">
    <property type="nucleotide sequence ID" value="NZ_BSNC01000003.1"/>
</dbReference>
<keyword evidence="4" id="KW-1185">Reference proteome</keyword>
<feature type="signal peptide" evidence="1">
    <location>
        <begin position="1"/>
        <end position="20"/>
    </location>
</feature>
<accession>A0AA37RVW0</accession>
<dbReference type="AlphaFoldDB" id="A0AA37RVW0"/>
<dbReference type="Proteomes" id="UP001161422">
    <property type="component" value="Unassembled WGS sequence"/>
</dbReference>
<gene>
    <name evidence="3" type="ORF">GCM10007895_11740</name>
</gene>
<dbReference type="PANTHER" id="PTHR43689:SF8">
    <property type="entry name" value="ALPHA_BETA-HYDROLASES SUPERFAMILY PROTEIN"/>
    <property type="match status" value="1"/>
</dbReference>
<dbReference type="Pfam" id="PF12146">
    <property type="entry name" value="Hydrolase_4"/>
    <property type="match status" value="1"/>
</dbReference>
<dbReference type="Gene3D" id="3.40.50.1820">
    <property type="entry name" value="alpha/beta hydrolase"/>
    <property type="match status" value="1"/>
</dbReference>
<evidence type="ECO:0000313" key="3">
    <source>
        <dbReference type="EMBL" id="GLP95868.1"/>
    </source>
</evidence>
<evidence type="ECO:0000313" key="4">
    <source>
        <dbReference type="Proteomes" id="UP001161422"/>
    </source>
</evidence>
<dbReference type="EMBL" id="BSNC01000003">
    <property type="protein sequence ID" value="GLP95868.1"/>
    <property type="molecule type" value="Genomic_DNA"/>
</dbReference>
<sequence>MKCLSRFFVLLLCLSCGGCATLIAHTINPDSSGSEIVDREHIKNLGYETHQYCDSQQTCIAYLLAGERLSAESLKLKFDWDLGRNNEILFLAVQRPEEFSPLKGTVVLLHGFNMDASSMFWDATFYRYLGFQVIIPDLLGHGNSPSQYPGFGVHDAPLLAQIIEKHAVEGPVWLHGNSMGAVVALHTVQHYPKTAGLVLNAPMLRFDKAVVNFVERYGPSYARWLSQETIAEGAQLLTAKAGVPIEQTAADELLTKVPIPSLVFASAKDKVSPLDAFESVDNSLVELVQVQRLTHMGMATIDSQQARTLEAFIRQHQQTRLVSAN</sequence>
<dbReference type="PANTHER" id="PTHR43689">
    <property type="entry name" value="HYDROLASE"/>
    <property type="match status" value="1"/>
</dbReference>
<evidence type="ECO:0000256" key="1">
    <source>
        <dbReference type="SAM" id="SignalP"/>
    </source>
</evidence>
<feature type="domain" description="Serine aminopeptidase S33" evidence="2">
    <location>
        <begin position="102"/>
        <end position="214"/>
    </location>
</feature>
<protein>
    <recommendedName>
        <fullName evidence="2">Serine aminopeptidase S33 domain-containing protein</fullName>
    </recommendedName>
</protein>
<organism evidence="3 4">
    <name type="scientific">Paraferrimonas sedimenticola</name>
    <dbReference type="NCBI Taxonomy" id="375674"/>
    <lineage>
        <taxon>Bacteria</taxon>
        <taxon>Pseudomonadati</taxon>
        <taxon>Pseudomonadota</taxon>
        <taxon>Gammaproteobacteria</taxon>
        <taxon>Alteromonadales</taxon>
        <taxon>Ferrimonadaceae</taxon>
        <taxon>Paraferrimonas</taxon>
    </lineage>
</organism>
<keyword evidence="1" id="KW-0732">Signal</keyword>
<reference evidence="3" key="2">
    <citation type="submission" date="2023-01" db="EMBL/GenBank/DDBJ databases">
        <title>Draft genome sequence of Paraferrimonas sedimenticola strain NBRC 101628.</title>
        <authorList>
            <person name="Sun Q."/>
            <person name="Mori K."/>
        </authorList>
    </citation>
    <scope>NUCLEOTIDE SEQUENCE</scope>
    <source>
        <strain evidence="3">NBRC 101628</strain>
    </source>
</reference>
<comment type="caution">
    <text evidence="3">The sequence shown here is derived from an EMBL/GenBank/DDBJ whole genome shotgun (WGS) entry which is preliminary data.</text>
</comment>
<dbReference type="SUPFAM" id="SSF53474">
    <property type="entry name" value="alpha/beta-Hydrolases"/>
    <property type="match status" value="1"/>
</dbReference>
<proteinExistence type="predicted"/>